<keyword evidence="4" id="KW-0238">DNA-binding</keyword>
<dbReference type="AlphaFoldDB" id="A0A9J6QTA7"/>
<dbReference type="Proteomes" id="UP001065549">
    <property type="component" value="Unassembled WGS sequence"/>
</dbReference>
<dbReference type="InterPro" id="IPR007627">
    <property type="entry name" value="RNA_pol_sigma70_r2"/>
</dbReference>
<dbReference type="RefSeq" id="WP_148396118.1">
    <property type="nucleotide sequence ID" value="NZ_JAJAGH010000005.1"/>
</dbReference>
<dbReference type="InterPro" id="IPR013324">
    <property type="entry name" value="RNA_pol_sigma_r3/r4-like"/>
</dbReference>
<dbReference type="Pfam" id="PF04542">
    <property type="entry name" value="Sigma70_r2"/>
    <property type="match status" value="1"/>
</dbReference>
<dbReference type="EMBL" id="JAOSHN010000001">
    <property type="protein sequence ID" value="MCU7376776.1"/>
    <property type="molecule type" value="Genomic_DNA"/>
</dbReference>
<dbReference type="InterPro" id="IPR013325">
    <property type="entry name" value="RNA_pol_sigma_r2"/>
</dbReference>
<dbReference type="SUPFAM" id="SSF88946">
    <property type="entry name" value="Sigma2 domain of RNA polymerase sigma factors"/>
    <property type="match status" value="1"/>
</dbReference>
<evidence type="ECO:0000313" key="8">
    <source>
        <dbReference type="EMBL" id="MCU7376776.1"/>
    </source>
</evidence>
<evidence type="ECO:0000256" key="4">
    <source>
        <dbReference type="ARBA" id="ARBA00023125"/>
    </source>
</evidence>
<dbReference type="InterPro" id="IPR039425">
    <property type="entry name" value="RNA_pol_sigma-70-like"/>
</dbReference>
<accession>A0A9J6QTA7</accession>
<keyword evidence="5" id="KW-0804">Transcription</keyword>
<dbReference type="Gene3D" id="1.10.10.10">
    <property type="entry name" value="Winged helix-like DNA-binding domain superfamily/Winged helix DNA-binding domain"/>
    <property type="match status" value="1"/>
</dbReference>
<dbReference type="GO" id="GO:0006352">
    <property type="term" value="P:DNA-templated transcription initiation"/>
    <property type="evidence" value="ECO:0007669"/>
    <property type="project" value="InterPro"/>
</dbReference>
<evidence type="ECO:0000259" key="6">
    <source>
        <dbReference type="Pfam" id="PF04542"/>
    </source>
</evidence>
<proteinExistence type="inferred from homology"/>
<dbReference type="NCBIfam" id="TIGR02937">
    <property type="entry name" value="sigma70-ECF"/>
    <property type="match status" value="1"/>
</dbReference>
<organism evidence="9 10">
    <name type="scientific">Hominibacterium faecale</name>
    <dbReference type="NCBI Taxonomy" id="2839743"/>
    <lineage>
        <taxon>Bacteria</taxon>
        <taxon>Bacillati</taxon>
        <taxon>Bacillota</taxon>
        <taxon>Clostridia</taxon>
        <taxon>Peptostreptococcales</taxon>
        <taxon>Anaerovoracaceae</taxon>
        <taxon>Hominibacterium</taxon>
    </lineage>
</organism>
<dbReference type="InterPro" id="IPR014284">
    <property type="entry name" value="RNA_pol_sigma-70_dom"/>
</dbReference>
<dbReference type="SUPFAM" id="SSF88659">
    <property type="entry name" value="Sigma3 and sigma4 domains of RNA polymerase sigma factors"/>
    <property type="match status" value="1"/>
</dbReference>
<evidence type="ECO:0000313" key="9">
    <source>
        <dbReference type="EMBL" id="MCU7379325.1"/>
    </source>
</evidence>
<comment type="caution">
    <text evidence="9">The sequence shown here is derived from an EMBL/GenBank/DDBJ whole genome shotgun (WGS) entry which is preliminary data.</text>
</comment>
<name>A0A9J6QTA7_9FIRM</name>
<feature type="domain" description="RNA polymerase sigma-70 region 2" evidence="6">
    <location>
        <begin position="25"/>
        <end position="90"/>
    </location>
</feature>
<keyword evidence="2" id="KW-0805">Transcription regulation</keyword>
<dbReference type="GO" id="GO:0003677">
    <property type="term" value="F:DNA binding"/>
    <property type="evidence" value="ECO:0007669"/>
    <property type="project" value="UniProtKB-KW"/>
</dbReference>
<keyword evidence="10" id="KW-1185">Reference proteome</keyword>
<keyword evidence="3" id="KW-0731">Sigma factor</keyword>
<gene>
    <name evidence="8" type="ORF">OBO34_00215</name>
    <name evidence="9" type="ORF">OBO34_13310</name>
</gene>
<evidence type="ECO:0000313" key="10">
    <source>
        <dbReference type="Proteomes" id="UP001065549"/>
    </source>
</evidence>
<evidence type="ECO:0000259" key="7">
    <source>
        <dbReference type="Pfam" id="PF08281"/>
    </source>
</evidence>
<dbReference type="EMBL" id="JAOSHN010000005">
    <property type="protein sequence ID" value="MCU7379325.1"/>
    <property type="molecule type" value="Genomic_DNA"/>
</dbReference>
<evidence type="ECO:0000256" key="1">
    <source>
        <dbReference type="ARBA" id="ARBA00010641"/>
    </source>
</evidence>
<evidence type="ECO:0000256" key="5">
    <source>
        <dbReference type="ARBA" id="ARBA00023163"/>
    </source>
</evidence>
<dbReference type="Gene3D" id="1.10.1740.10">
    <property type="match status" value="1"/>
</dbReference>
<dbReference type="GO" id="GO:0016987">
    <property type="term" value="F:sigma factor activity"/>
    <property type="evidence" value="ECO:0007669"/>
    <property type="project" value="UniProtKB-KW"/>
</dbReference>
<sequence length="186" mass="21788">MEDKKLIRTIERNPEKGIAIALDLYGDSVKTICREILAWGTDEDVEEAIAETFIRLWRYRKSFKPNKGTSLKSYLYGIARNAALDKCKRLRGGLEADIYQKEEIPDDSEGIEDMVIRREEELTVRQVVAEMEEPDRTIFAMRFFQEYKVKEIAGKLELSEKQVENKLFRSKAILKKKLEERGIRHE</sequence>
<feature type="domain" description="RNA polymerase sigma factor 70 region 4 type 2" evidence="7">
    <location>
        <begin position="124"/>
        <end position="172"/>
    </location>
</feature>
<dbReference type="PANTHER" id="PTHR43133">
    <property type="entry name" value="RNA POLYMERASE ECF-TYPE SIGMA FACTO"/>
    <property type="match status" value="1"/>
</dbReference>
<dbReference type="InterPro" id="IPR013249">
    <property type="entry name" value="RNA_pol_sigma70_r4_t2"/>
</dbReference>
<protein>
    <submittedName>
        <fullName evidence="9">Sigma-70 family RNA polymerase sigma factor</fullName>
    </submittedName>
</protein>
<evidence type="ECO:0000256" key="2">
    <source>
        <dbReference type="ARBA" id="ARBA00023015"/>
    </source>
</evidence>
<reference evidence="9" key="1">
    <citation type="submission" date="2022-09" db="EMBL/GenBank/DDBJ databases">
        <title>Culturomic study of gut microbiota in children with autism spectrum disorder.</title>
        <authorList>
            <person name="Efimov B.A."/>
            <person name="Chaplin A.V."/>
            <person name="Sokolova S.R."/>
            <person name="Pikina A.P."/>
            <person name="Korzhanova M."/>
            <person name="Belova V."/>
            <person name="Korostin D."/>
        </authorList>
    </citation>
    <scope>NUCLEOTIDE SEQUENCE</scope>
    <source>
        <strain evidence="9">ASD5510</strain>
    </source>
</reference>
<comment type="similarity">
    <text evidence="1">Belongs to the sigma-70 factor family. ECF subfamily.</text>
</comment>
<evidence type="ECO:0000256" key="3">
    <source>
        <dbReference type="ARBA" id="ARBA00023082"/>
    </source>
</evidence>
<dbReference type="PANTHER" id="PTHR43133:SF8">
    <property type="entry name" value="RNA POLYMERASE SIGMA FACTOR HI_1459-RELATED"/>
    <property type="match status" value="1"/>
</dbReference>
<dbReference type="InterPro" id="IPR036388">
    <property type="entry name" value="WH-like_DNA-bd_sf"/>
</dbReference>
<dbReference type="Pfam" id="PF08281">
    <property type="entry name" value="Sigma70_r4_2"/>
    <property type="match status" value="1"/>
</dbReference>